<evidence type="ECO:0000313" key="1">
    <source>
        <dbReference type="EMBL" id="RBO94965.1"/>
    </source>
</evidence>
<protein>
    <submittedName>
        <fullName evidence="1">Uncharacterized protein</fullName>
    </submittedName>
</protein>
<sequence>MSTILSLSTAARRPDNISDNTAIHKMLLDELNAEAQAHGWAGSAIDCYRVTGGIIGISVIAGVMPATIDDLRAYRDNQKLHEEELTQPAS</sequence>
<reference evidence="1 2" key="1">
    <citation type="submission" date="2018-06" db="EMBL/GenBank/DDBJ databases">
        <title>Genomic Encyclopedia of Type Strains, Phase IV (KMG-IV): sequencing the most valuable type-strain genomes for metagenomic binning, comparative biology and taxonomic classification.</title>
        <authorList>
            <person name="Goeker M."/>
        </authorList>
    </citation>
    <scope>NUCLEOTIDE SEQUENCE [LARGE SCALE GENOMIC DNA]</scope>
    <source>
        <strain evidence="1 2">DSM 25619</strain>
    </source>
</reference>
<dbReference type="RefSeq" id="WP_113944812.1">
    <property type="nucleotide sequence ID" value="NZ_JBHEEG010000001.1"/>
</dbReference>
<name>A0A366DYJ6_9HYPH</name>
<keyword evidence="2" id="KW-1185">Reference proteome</keyword>
<organism evidence="1 2">
    <name type="scientific">Pseudochrobactrum asaccharolyticum</name>
    <dbReference type="NCBI Taxonomy" id="354351"/>
    <lineage>
        <taxon>Bacteria</taxon>
        <taxon>Pseudomonadati</taxon>
        <taxon>Pseudomonadota</taxon>
        <taxon>Alphaproteobacteria</taxon>
        <taxon>Hyphomicrobiales</taxon>
        <taxon>Brucellaceae</taxon>
        <taxon>Pseudochrobactrum</taxon>
    </lineage>
</organism>
<dbReference type="EMBL" id="QNRH01000004">
    <property type="protein sequence ID" value="RBO94965.1"/>
    <property type="molecule type" value="Genomic_DNA"/>
</dbReference>
<evidence type="ECO:0000313" key="2">
    <source>
        <dbReference type="Proteomes" id="UP000252893"/>
    </source>
</evidence>
<gene>
    <name evidence="1" type="ORF">DFR47_104327</name>
</gene>
<proteinExistence type="predicted"/>
<dbReference type="AlphaFoldDB" id="A0A366DYJ6"/>
<dbReference type="OrthoDB" id="10002467at2"/>
<accession>A0A366DYJ6</accession>
<comment type="caution">
    <text evidence="1">The sequence shown here is derived from an EMBL/GenBank/DDBJ whole genome shotgun (WGS) entry which is preliminary data.</text>
</comment>
<dbReference type="Proteomes" id="UP000252893">
    <property type="component" value="Unassembled WGS sequence"/>
</dbReference>